<feature type="domain" description="PrcB C-terminal" evidence="3">
    <location>
        <begin position="91"/>
        <end position="143"/>
    </location>
</feature>
<gene>
    <name evidence="4" type="ORF">EJ903_19645</name>
</gene>
<accession>A0A3S0K2F6</accession>
<evidence type="ECO:0000313" key="4">
    <source>
        <dbReference type="EMBL" id="RTR16699.1"/>
    </source>
</evidence>
<evidence type="ECO:0000256" key="1">
    <source>
        <dbReference type="SAM" id="MobiDB-lite"/>
    </source>
</evidence>
<protein>
    <submittedName>
        <fullName evidence="4">Protease complex subunit PrcB family protein</fullName>
    </submittedName>
</protein>
<keyword evidence="2" id="KW-0732">Signal</keyword>
<feature type="signal peptide" evidence="2">
    <location>
        <begin position="1"/>
        <end position="23"/>
    </location>
</feature>
<evidence type="ECO:0000313" key="5">
    <source>
        <dbReference type="Proteomes" id="UP000277007"/>
    </source>
</evidence>
<dbReference type="Pfam" id="PF14343">
    <property type="entry name" value="PrcB_C"/>
    <property type="match status" value="1"/>
</dbReference>
<dbReference type="Proteomes" id="UP000277007">
    <property type="component" value="Unassembled WGS sequence"/>
</dbReference>
<evidence type="ECO:0000259" key="3">
    <source>
        <dbReference type="Pfam" id="PF14343"/>
    </source>
</evidence>
<dbReference type="OrthoDB" id="7348007at2"/>
<evidence type="ECO:0000256" key="2">
    <source>
        <dbReference type="SAM" id="SignalP"/>
    </source>
</evidence>
<dbReference type="AlphaFoldDB" id="A0A3S0K2F6"/>
<dbReference type="RefSeq" id="WP_126618632.1">
    <property type="nucleotide sequence ID" value="NZ_JBHUCY010000008.1"/>
</dbReference>
<name>A0A3S0K2F6_9PROT</name>
<proteinExistence type="predicted"/>
<dbReference type="InterPro" id="IPR025748">
    <property type="entry name" value="PrcB_C_dom"/>
</dbReference>
<feature type="region of interest" description="Disordered" evidence="1">
    <location>
        <begin position="30"/>
        <end position="51"/>
    </location>
</feature>
<keyword evidence="4" id="KW-0378">Hydrolase</keyword>
<reference evidence="4 5" key="1">
    <citation type="submission" date="2018-12" db="EMBL/GenBank/DDBJ databases">
        <authorList>
            <person name="Yang Y."/>
        </authorList>
    </citation>
    <scope>NUCLEOTIDE SEQUENCE [LARGE SCALE GENOMIC DNA]</scope>
    <source>
        <strain evidence="4 5">L-25-5w-1</strain>
    </source>
</reference>
<dbReference type="GO" id="GO:0006508">
    <property type="term" value="P:proteolysis"/>
    <property type="evidence" value="ECO:0007669"/>
    <property type="project" value="UniProtKB-KW"/>
</dbReference>
<keyword evidence="5" id="KW-1185">Reference proteome</keyword>
<keyword evidence="4" id="KW-0645">Protease</keyword>
<sequence length="159" mass="16529">MIRRRLAPRVAAALLFAALPLAACQTSGSGGSAGSDWSASSEAPAGTVWQGEHSRATARAQIVARSAQEWADLWAKVGEAPPVSLPADRLAVAVFLGPRDTAGFAVAITRAQTVAGALRVGYRERVPGPADTVALAQTSPYAIRLLPRVDGAVAFQRDK</sequence>
<dbReference type="GO" id="GO:0008233">
    <property type="term" value="F:peptidase activity"/>
    <property type="evidence" value="ECO:0007669"/>
    <property type="project" value="UniProtKB-KW"/>
</dbReference>
<dbReference type="EMBL" id="RXMA01000023">
    <property type="protein sequence ID" value="RTR16699.1"/>
    <property type="molecule type" value="Genomic_DNA"/>
</dbReference>
<comment type="caution">
    <text evidence="4">The sequence shown here is derived from an EMBL/GenBank/DDBJ whole genome shotgun (WGS) entry which is preliminary data.</text>
</comment>
<feature type="chain" id="PRO_5018568440" evidence="2">
    <location>
        <begin position="24"/>
        <end position="159"/>
    </location>
</feature>
<organism evidence="4 5">
    <name type="scientific">Azospirillum griseum</name>
    <dbReference type="NCBI Taxonomy" id="2496639"/>
    <lineage>
        <taxon>Bacteria</taxon>
        <taxon>Pseudomonadati</taxon>
        <taxon>Pseudomonadota</taxon>
        <taxon>Alphaproteobacteria</taxon>
        <taxon>Rhodospirillales</taxon>
        <taxon>Azospirillaceae</taxon>
        <taxon>Azospirillum</taxon>
    </lineage>
</organism>